<dbReference type="OrthoDB" id="3282930at2759"/>
<organism evidence="1 2">
    <name type="scientific">Coprinopsis marcescibilis</name>
    <name type="common">Agaric fungus</name>
    <name type="synonym">Psathyrella marcescibilis</name>
    <dbReference type="NCBI Taxonomy" id="230819"/>
    <lineage>
        <taxon>Eukaryota</taxon>
        <taxon>Fungi</taxon>
        <taxon>Dikarya</taxon>
        <taxon>Basidiomycota</taxon>
        <taxon>Agaricomycotina</taxon>
        <taxon>Agaricomycetes</taxon>
        <taxon>Agaricomycetidae</taxon>
        <taxon>Agaricales</taxon>
        <taxon>Agaricineae</taxon>
        <taxon>Psathyrellaceae</taxon>
        <taxon>Coprinopsis</taxon>
    </lineage>
</organism>
<dbReference type="EMBL" id="ML210291">
    <property type="protein sequence ID" value="TFK20690.1"/>
    <property type="molecule type" value="Genomic_DNA"/>
</dbReference>
<reference evidence="1 2" key="1">
    <citation type="journal article" date="2019" name="Nat. Ecol. Evol.">
        <title>Megaphylogeny resolves global patterns of mushroom evolution.</title>
        <authorList>
            <person name="Varga T."/>
            <person name="Krizsan K."/>
            <person name="Foldi C."/>
            <person name="Dima B."/>
            <person name="Sanchez-Garcia M."/>
            <person name="Sanchez-Ramirez S."/>
            <person name="Szollosi G.J."/>
            <person name="Szarkandi J.G."/>
            <person name="Papp V."/>
            <person name="Albert L."/>
            <person name="Andreopoulos W."/>
            <person name="Angelini C."/>
            <person name="Antonin V."/>
            <person name="Barry K.W."/>
            <person name="Bougher N.L."/>
            <person name="Buchanan P."/>
            <person name="Buyck B."/>
            <person name="Bense V."/>
            <person name="Catcheside P."/>
            <person name="Chovatia M."/>
            <person name="Cooper J."/>
            <person name="Damon W."/>
            <person name="Desjardin D."/>
            <person name="Finy P."/>
            <person name="Geml J."/>
            <person name="Haridas S."/>
            <person name="Hughes K."/>
            <person name="Justo A."/>
            <person name="Karasinski D."/>
            <person name="Kautmanova I."/>
            <person name="Kiss B."/>
            <person name="Kocsube S."/>
            <person name="Kotiranta H."/>
            <person name="LaButti K.M."/>
            <person name="Lechner B.E."/>
            <person name="Liimatainen K."/>
            <person name="Lipzen A."/>
            <person name="Lukacs Z."/>
            <person name="Mihaltcheva S."/>
            <person name="Morgado L.N."/>
            <person name="Niskanen T."/>
            <person name="Noordeloos M.E."/>
            <person name="Ohm R.A."/>
            <person name="Ortiz-Santana B."/>
            <person name="Ovrebo C."/>
            <person name="Racz N."/>
            <person name="Riley R."/>
            <person name="Savchenko A."/>
            <person name="Shiryaev A."/>
            <person name="Soop K."/>
            <person name="Spirin V."/>
            <person name="Szebenyi C."/>
            <person name="Tomsovsky M."/>
            <person name="Tulloss R.E."/>
            <person name="Uehling J."/>
            <person name="Grigoriev I.V."/>
            <person name="Vagvolgyi C."/>
            <person name="Papp T."/>
            <person name="Martin F.M."/>
            <person name="Miettinen O."/>
            <person name="Hibbett D.S."/>
            <person name="Nagy L.G."/>
        </authorList>
    </citation>
    <scope>NUCLEOTIDE SEQUENCE [LARGE SCALE GENOMIC DNA]</scope>
    <source>
        <strain evidence="1 2">CBS 121175</strain>
    </source>
</reference>
<evidence type="ECO:0000313" key="1">
    <source>
        <dbReference type="EMBL" id="TFK20690.1"/>
    </source>
</evidence>
<sequence>MCRCISDCLASRSVQIYEPASDSIPVALTISPQTLLKAVDSMNDTIDNSHWHVRMLLHFLPLPNSFSRLVAGLTLLLCLENSFWRDSHNFKTAFKESWNIYIHSDTRKRVEEEISAVIPVDYQVDLTDLEDADPLTEDQKGEFFKIVCRNLLPRPETQLSV</sequence>
<proteinExistence type="predicted"/>
<evidence type="ECO:0000313" key="2">
    <source>
        <dbReference type="Proteomes" id="UP000307440"/>
    </source>
</evidence>
<name>A0A5C3KKD0_COPMA</name>
<accession>A0A5C3KKD0</accession>
<keyword evidence="2" id="KW-1185">Reference proteome</keyword>
<protein>
    <submittedName>
        <fullName evidence="1">Uncharacterized protein</fullName>
    </submittedName>
</protein>
<dbReference type="AlphaFoldDB" id="A0A5C3KKD0"/>
<gene>
    <name evidence="1" type="ORF">FA15DRAFT_759212</name>
</gene>
<dbReference type="Proteomes" id="UP000307440">
    <property type="component" value="Unassembled WGS sequence"/>
</dbReference>